<dbReference type="InterPro" id="IPR023214">
    <property type="entry name" value="HAD_sf"/>
</dbReference>
<organism evidence="5">
    <name type="scientific">uncultured Sulfurovum sp</name>
    <dbReference type="NCBI Taxonomy" id="269237"/>
    <lineage>
        <taxon>Bacteria</taxon>
        <taxon>Pseudomonadati</taxon>
        <taxon>Campylobacterota</taxon>
        <taxon>Epsilonproteobacteria</taxon>
        <taxon>Campylobacterales</taxon>
        <taxon>Sulfurovaceae</taxon>
        <taxon>Sulfurovum</taxon>
        <taxon>environmental samples</taxon>
    </lineage>
</organism>
<dbReference type="GO" id="GO:0008967">
    <property type="term" value="F:phosphoglycolate phosphatase activity"/>
    <property type="evidence" value="ECO:0007669"/>
    <property type="project" value="UniProtKB-EC"/>
</dbReference>
<comment type="catalytic activity">
    <reaction evidence="1">
        <text>2-phosphoglycolate + H2O = glycolate + phosphate</text>
        <dbReference type="Rhea" id="RHEA:14369"/>
        <dbReference type="ChEBI" id="CHEBI:15377"/>
        <dbReference type="ChEBI" id="CHEBI:29805"/>
        <dbReference type="ChEBI" id="CHEBI:43474"/>
        <dbReference type="ChEBI" id="CHEBI:58033"/>
        <dbReference type="EC" id="3.1.3.18"/>
    </reaction>
</comment>
<dbReference type="InterPro" id="IPR050155">
    <property type="entry name" value="HAD-like_hydrolase_sf"/>
</dbReference>
<name>A0A6S6SVB3_9BACT</name>
<keyword evidence="5" id="KW-0378">Hydrolase</keyword>
<dbReference type="EMBL" id="CACVAZ010000065">
    <property type="protein sequence ID" value="CAA6811011.1"/>
    <property type="molecule type" value="Genomic_DNA"/>
</dbReference>
<proteinExistence type="inferred from homology"/>
<dbReference type="SFLD" id="SFLDS00003">
    <property type="entry name" value="Haloacid_Dehalogenase"/>
    <property type="match status" value="1"/>
</dbReference>
<dbReference type="Gene3D" id="1.10.150.240">
    <property type="entry name" value="Putative phosphatase, domain 2"/>
    <property type="match status" value="1"/>
</dbReference>
<comment type="pathway">
    <text evidence="2">Organic acid metabolism; glycolate biosynthesis; glycolate from 2-phosphoglycolate: step 1/1.</text>
</comment>
<dbReference type="PANTHER" id="PTHR43434">
    <property type="entry name" value="PHOSPHOGLYCOLATE PHOSPHATASE"/>
    <property type="match status" value="1"/>
</dbReference>
<evidence type="ECO:0000256" key="4">
    <source>
        <dbReference type="ARBA" id="ARBA00013078"/>
    </source>
</evidence>
<gene>
    <name evidence="5" type="ORF">HELGO_WM15062</name>
</gene>
<dbReference type="AlphaFoldDB" id="A0A6S6SVB3"/>
<dbReference type="EC" id="3.1.3.18" evidence="4"/>
<reference evidence="5" key="1">
    <citation type="submission" date="2020-01" db="EMBL/GenBank/DDBJ databases">
        <authorList>
            <person name="Meier V. D."/>
            <person name="Meier V D."/>
        </authorList>
    </citation>
    <scope>NUCLEOTIDE SEQUENCE</scope>
    <source>
        <strain evidence="5">HLG_WM_MAG_02</strain>
    </source>
</reference>
<dbReference type="SFLD" id="SFLDG01129">
    <property type="entry name" value="C1.5:_HAD__Beta-PGM__Phosphata"/>
    <property type="match status" value="1"/>
</dbReference>
<evidence type="ECO:0000256" key="3">
    <source>
        <dbReference type="ARBA" id="ARBA00006171"/>
    </source>
</evidence>
<dbReference type="SUPFAM" id="SSF56784">
    <property type="entry name" value="HAD-like"/>
    <property type="match status" value="1"/>
</dbReference>
<evidence type="ECO:0000256" key="2">
    <source>
        <dbReference type="ARBA" id="ARBA00004818"/>
    </source>
</evidence>
<dbReference type="PANTHER" id="PTHR43434:SF1">
    <property type="entry name" value="PHOSPHOGLYCOLATE PHOSPHATASE"/>
    <property type="match status" value="1"/>
</dbReference>
<dbReference type="GO" id="GO:0005829">
    <property type="term" value="C:cytosol"/>
    <property type="evidence" value="ECO:0007669"/>
    <property type="project" value="TreeGrafter"/>
</dbReference>
<dbReference type="InterPro" id="IPR041492">
    <property type="entry name" value="HAD_2"/>
</dbReference>
<accession>A0A6S6SVB3</accession>
<dbReference type="InterPro" id="IPR036412">
    <property type="entry name" value="HAD-like_sf"/>
</dbReference>
<comment type="similarity">
    <text evidence="3">Belongs to the HAD-like hydrolase superfamily. CbbY/CbbZ/Gph/YieH family.</text>
</comment>
<dbReference type="Pfam" id="PF13419">
    <property type="entry name" value="HAD_2"/>
    <property type="match status" value="1"/>
</dbReference>
<dbReference type="GO" id="GO:0006281">
    <property type="term" value="P:DNA repair"/>
    <property type="evidence" value="ECO:0007669"/>
    <property type="project" value="TreeGrafter"/>
</dbReference>
<dbReference type="InterPro" id="IPR006439">
    <property type="entry name" value="HAD-SF_hydro_IA"/>
</dbReference>
<evidence type="ECO:0000313" key="5">
    <source>
        <dbReference type="EMBL" id="CAA6811011.1"/>
    </source>
</evidence>
<dbReference type="InterPro" id="IPR023198">
    <property type="entry name" value="PGP-like_dom2"/>
</dbReference>
<evidence type="ECO:0000256" key="1">
    <source>
        <dbReference type="ARBA" id="ARBA00000830"/>
    </source>
</evidence>
<dbReference type="Gene3D" id="3.40.50.1000">
    <property type="entry name" value="HAD superfamily/HAD-like"/>
    <property type="match status" value="1"/>
</dbReference>
<dbReference type="NCBIfam" id="TIGR01549">
    <property type="entry name" value="HAD-SF-IA-v1"/>
    <property type="match status" value="1"/>
</dbReference>
<dbReference type="SFLD" id="SFLDG01135">
    <property type="entry name" value="C1.5.6:_HAD__Beta-PGM__Phospha"/>
    <property type="match status" value="1"/>
</dbReference>
<protein>
    <recommendedName>
        <fullName evidence="4">phosphoglycolate phosphatase</fullName>
        <ecNumber evidence="4">3.1.3.18</ecNumber>
    </recommendedName>
</protein>
<sequence>MAQTIYQLKEDQLRSKIILFDLDGTIIDSTEAILESFAKAYIKFNVKIPADESIKKLIGLPLDIMFTKLGVPEAEAISYVEAYKEHYRTIHIQKTVLLPEVEKALKIAHECARLGVVTTKTAKYSRELLEHFNLMKYFDVLIGREDVQNPKPHPEPIIKALDALGYSYGTVTYMIGDTISDILAAQEADIASIGVLSGYGNADELEEDADFVTKGLFDAVKIIGNI</sequence>